<dbReference type="AlphaFoldDB" id="A0A0P0AD12"/>
<keyword evidence="2" id="KW-1185">Reference proteome</keyword>
<dbReference type="EMBL" id="CP012023">
    <property type="protein sequence ID" value="ALI56059.1"/>
    <property type="molecule type" value="Genomic_DNA"/>
</dbReference>
<evidence type="ECO:0000313" key="1">
    <source>
        <dbReference type="EMBL" id="ALI56059.1"/>
    </source>
</evidence>
<protein>
    <submittedName>
        <fullName evidence="1">Uncharacterized protein</fullName>
    </submittedName>
</protein>
<organism evidence="1 2">
    <name type="scientific">Celeribacter marinus</name>
    <dbReference type="NCBI Taxonomy" id="1397108"/>
    <lineage>
        <taxon>Bacteria</taxon>
        <taxon>Pseudomonadati</taxon>
        <taxon>Pseudomonadota</taxon>
        <taxon>Alphaproteobacteria</taxon>
        <taxon>Rhodobacterales</taxon>
        <taxon>Roseobacteraceae</taxon>
        <taxon>Celeribacter</taxon>
    </lineage>
</organism>
<dbReference type="Pfam" id="PF11836">
    <property type="entry name" value="Phage_TAC_11"/>
    <property type="match status" value="1"/>
</dbReference>
<dbReference type="PATRIC" id="fig|1397108.4.peg.2164"/>
<dbReference type="InterPro" id="IPR021791">
    <property type="entry name" value="Phage_TAC_11"/>
</dbReference>
<dbReference type="STRING" id="1397108.IMCC12053_2112"/>
<dbReference type="KEGG" id="cmar:IMCC12053_2112"/>
<dbReference type="Proteomes" id="UP000064920">
    <property type="component" value="Chromosome"/>
</dbReference>
<accession>A0A0P0AD12</accession>
<proteinExistence type="predicted"/>
<reference evidence="1 2" key="1">
    <citation type="submission" date="2015-05" db="EMBL/GenBank/DDBJ databases">
        <authorList>
            <person name="Wang D.B."/>
            <person name="Wang M."/>
        </authorList>
    </citation>
    <scope>NUCLEOTIDE SEQUENCE [LARGE SCALE GENOMIC DNA]</scope>
    <source>
        <strain evidence="1 2">IMCC 12053</strain>
    </source>
</reference>
<dbReference type="RefSeq" id="WP_062218770.1">
    <property type="nucleotide sequence ID" value="NZ_CP012023.1"/>
</dbReference>
<gene>
    <name evidence="1" type="ORF">IMCC12053_2112</name>
</gene>
<evidence type="ECO:0000313" key="2">
    <source>
        <dbReference type="Proteomes" id="UP000064920"/>
    </source>
</evidence>
<sequence>MANPFQGEVALTLNDERRVLKLTLGALAELEAGLQTDTLVALVERYEAGQFSSADVVRVVVAGLRGGGWQGGYDDILTADITGGPLEAARVGAALLARAFTVPS</sequence>
<name>A0A0P0AD12_9RHOB</name>